<dbReference type="InterPro" id="IPR011042">
    <property type="entry name" value="6-blade_b-propeller_TolB-like"/>
</dbReference>
<dbReference type="InterPro" id="IPR015943">
    <property type="entry name" value="WD40/YVTN_repeat-like_dom_sf"/>
</dbReference>
<dbReference type="SUPFAM" id="SSF82171">
    <property type="entry name" value="DPP6 N-terminal domain-like"/>
    <property type="match status" value="1"/>
</dbReference>
<organism evidence="1 2">
    <name type="scientific">Pseudoalteromonas aurantia 208</name>
    <dbReference type="NCBI Taxonomy" id="1314867"/>
    <lineage>
        <taxon>Bacteria</taxon>
        <taxon>Pseudomonadati</taxon>
        <taxon>Pseudomonadota</taxon>
        <taxon>Gammaproteobacteria</taxon>
        <taxon>Alteromonadales</taxon>
        <taxon>Pseudoalteromonadaceae</taxon>
        <taxon>Pseudoalteromonas</taxon>
    </lineage>
</organism>
<keyword evidence="2" id="KW-1185">Reference proteome</keyword>
<dbReference type="Gene3D" id="2.120.10.30">
    <property type="entry name" value="TolB, C-terminal domain"/>
    <property type="match status" value="1"/>
</dbReference>
<gene>
    <name evidence="1" type="ORF">PAUR_a4511</name>
</gene>
<name>A0ABR9EG06_9GAMM</name>
<dbReference type="Proteomes" id="UP000615755">
    <property type="component" value="Unassembled WGS sequence"/>
</dbReference>
<dbReference type="EMBL" id="AQGV01000014">
    <property type="protein sequence ID" value="MBE0369911.1"/>
    <property type="molecule type" value="Genomic_DNA"/>
</dbReference>
<evidence type="ECO:0000313" key="1">
    <source>
        <dbReference type="EMBL" id="MBE0369911.1"/>
    </source>
</evidence>
<proteinExistence type="predicted"/>
<sequence length="956" mass="109479">MIMLRLLLWISVCGLSFSGWATPEWSTLRTAHFNVHFTDGHDAWAQSAAQELEQVRQFILTQQNRSLPAIADVVVFDPIHGANGFALPSTDSPLMALFTTPPQSDTVISNSRGWQQLLILHEYVHLVHLSQPSRNRWRQRIRNSWDLYDLHEATMPRWVAEGYATLLESKMTGRGRLYDNFSEAILTRFAQQGALPTYHQLNGADERYLSNTMAYLLGGRFLAWLEKNYSEQTLDAVWVRMQAVKKRRFQDAFTGVFGQPAEQLYQRFIAEYTYHSMQQERAEPQLDDTVWMKADFSAHSPALSPNKSLLALVERNAQGAVYLNVYANEDNAQAAKEFASEQQQVLARDELDIVDKAPEVFHRERQYQLPSRNHESIRYPQWLDDSTILFVSGVKEHVNDHHVSGELFRWSLNSNTLTQLTTGASIRRFTVGKKSKYVYAEQARYGYSDLVSIHLSPQHITPLTEHQLGEVYDFPTLSYSEHALAYLKTGLNRHWQLIVRRIDNGIEYEVPMPAGYQYVAHPQWHPDDGSIVFIAGVDGDIDMYSYEFETEKLTKITKGQQVVGYPTFLDDDTLLFLSMNAQGVELRIISTQVGHEVQAVNIKRGLKSSRMDTTQKHTRYLSEAQIYEPVHPKLPYDIWQQSSSLALGIQYNSASSSLIHVGVKGSDFLEQLSWQVGLVQDTTATKLSGYFADIHYEDKGVKWQGKVFDVAHRPHNEGGSELVHEQKREGGFVQLSNTLTYSRWAFKGQLAAHISDLERQYVDQRAHWLRVGAAYRWSDDQQDFALANAMSWHWYEGEIGEHVWQGYDVAAHISGKVAHIPWYIQTNQMLRQGSSLQLGGFVTPILDNNIEANQVFIPELALSSRQGNHYQQFGAGVSWRVNKPWLYYHQHHLDNEVLGNSYGFQFTTFIEKSSWLGKFAPAGVSDLRIDFGLGRVSGRLLENENRVWLGVWYDQK</sequence>
<dbReference type="PANTHER" id="PTHR36842">
    <property type="entry name" value="PROTEIN TOLB HOMOLOG"/>
    <property type="match status" value="1"/>
</dbReference>
<protein>
    <submittedName>
        <fullName evidence="1">Uncharacterized protein</fullName>
    </submittedName>
</protein>
<reference evidence="1 2" key="1">
    <citation type="submission" date="2015-03" db="EMBL/GenBank/DDBJ databases">
        <title>Genome sequence of Pseudoalteromonas aurantia.</title>
        <authorList>
            <person name="Xie B.-B."/>
            <person name="Rong J.-C."/>
            <person name="Qin Q.-L."/>
            <person name="Zhang Y.-Z."/>
        </authorList>
    </citation>
    <scope>NUCLEOTIDE SEQUENCE [LARGE SCALE GENOMIC DNA]</scope>
    <source>
        <strain evidence="1 2">208</strain>
    </source>
</reference>
<accession>A0ABR9EG06</accession>
<dbReference type="PANTHER" id="PTHR36842:SF1">
    <property type="entry name" value="PROTEIN TOLB"/>
    <property type="match status" value="1"/>
</dbReference>
<dbReference type="Gene3D" id="2.130.10.10">
    <property type="entry name" value="YVTN repeat-like/Quinoprotein amine dehydrogenase"/>
    <property type="match status" value="1"/>
</dbReference>
<comment type="caution">
    <text evidence="1">The sequence shown here is derived from an EMBL/GenBank/DDBJ whole genome shotgun (WGS) entry which is preliminary data.</text>
</comment>
<evidence type="ECO:0000313" key="2">
    <source>
        <dbReference type="Proteomes" id="UP000615755"/>
    </source>
</evidence>